<proteinExistence type="predicted"/>
<reference evidence="1 2" key="1">
    <citation type="journal article" date="2012" name="PLoS Genet.">
        <title>Comparative Genomics of Plant-Associated Pseudomonas spp.: Insights into Diversity and Inheritance of Traits Involved in Multitrophic Interactions.</title>
        <authorList>
            <person name="Loper J.E."/>
            <person name="Hassan K.A."/>
            <person name="Mavrodi D.V."/>
            <person name="Davis E.W.II."/>
            <person name="Lim C.K."/>
            <person name="Shaffer B.T."/>
            <person name="Elbourne L.D."/>
            <person name="Stockwell V.O."/>
            <person name="Hartney S.L."/>
            <person name="Breakwell K."/>
            <person name="Henkels M.D."/>
            <person name="Tetu S.G."/>
            <person name="Rangel L.I."/>
            <person name="Kidarsa T.A."/>
            <person name="Wilson N.L."/>
            <person name="van de Mortel J.E."/>
            <person name="Song C."/>
            <person name="Blumhagen R."/>
            <person name="Radune D."/>
            <person name="Hostetler J.B."/>
            <person name="Brinkac L.M."/>
            <person name="Durkin A.S."/>
            <person name="Kluepfel D.A."/>
            <person name="Wechter W.P."/>
            <person name="Anderson A.J."/>
            <person name="Kim Y.C."/>
            <person name="Pierson L.S.III."/>
            <person name="Pierson E.A."/>
            <person name="Lindow S.E."/>
            <person name="Kobayashi D.Y."/>
            <person name="Raaijmakers J.M."/>
            <person name="Weller D.M."/>
            <person name="Thomashow L.S."/>
            <person name="Allen A.E."/>
            <person name="Paulsen I.T."/>
        </authorList>
    </citation>
    <scope>NUCLEOTIDE SEQUENCE [LARGE SCALE GENOMIC DNA]</scope>
    <source>
        <strain evidence="1 2">SS101</strain>
    </source>
</reference>
<sequence length="45" mass="4998">MVKQRPAPLPETTVMTSKLEQLKPFTRGMGANLRTLSQIEQLASV</sequence>
<dbReference type="AlphaFoldDB" id="I4KAL0"/>
<comment type="caution">
    <text evidence="1">The sequence shown here is derived from an EMBL/GenBank/DDBJ whole genome shotgun (WGS) entry which is preliminary data.</text>
</comment>
<organism evidence="1 2">
    <name type="scientific">Pseudomonas lactis</name>
    <dbReference type="NCBI Taxonomy" id="1615674"/>
    <lineage>
        <taxon>Bacteria</taxon>
        <taxon>Pseudomonadati</taxon>
        <taxon>Pseudomonadota</taxon>
        <taxon>Gammaproteobacteria</taxon>
        <taxon>Pseudomonadales</taxon>
        <taxon>Pseudomonadaceae</taxon>
        <taxon>Pseudomonas</taxon>
    </lineage>
</organism>
<evidence type="ECO:0000313" key="2">
    <source>
        <dbReference type="Proteomes" id="UP000003213"/>
    </source>
</evidence>
<dbReference type="HOGENOM" id="CLU_3204128_0_0_6"/>
<dbReference type="EMBL" id="AHPN01000001">
    <property type="protein sequence ID" value="EIK61750.1"/>
    <property type="molecule type" value="Genomic_DNA"/>
</dbReference>
<evidence type="ECO:0000313" key="1">
    <source>
        <dbReference type="EMBL" id="EIK61750.1"/>
    </source>
</evidence>
<dbReference type="Proteomes" id="UP000003213">
    <property type="component" value="Chromosome"/>
</dbReference>
<accession>I4KAL0</accession>
<gene>
    <name evidence="1" type="ORF">PflSS101_3128</name>
</gene>
<name>I4KAL0_9PSED</name>
<dbReference type="PATRIC" id="fig|1038924.3.peg.3021"/>
<protein>
    <submittedName>
        <fullName evidence="1">Uncharacterized protein</fullName>
    </submittedName>
</protein>